<proteinExistence type="predicted"/>
<reference evidence="1" key="1">
    <citation type="submission" date="2021-03" db="EMBL/GenBank/DDBJ databases">
        <title>Draft genome sequence of rust myrtle Austropuccinia psidii MF-1, a brazilian biotype.</title>
        <authorList>
            <person name="Quecine M.C."/>
            <person name="Pachon D.M.R."/>
            <person name="Bonatelli M.L."/>
            <person name="Correr F.H."/>
            <person name="Franceschini L.M."/>
            <person name="Leite T.F."/>
            <person name="Margarido G.R.A."/>
            <person name="Almeida C.A."/>
            <person name="Ferrarezi J.A."/>
            <person name="Labate C.A."/>
        </authorList>
    </citation>
    <scope>NUCLEOTIDE SEQUENCE</scope>
    <source>
        <strain evidence="1">MF-1</strain>
    </source>
</reference>
<sequence>MHPVLKVAGVVHIWYYIPLCTIFAQQFNGDIFRTEFHDSKIKVPRSNAHFEGGLFSSSVWKSMAAIRRLFKDPNHLALQELGWQFNSGLLKGPFLRGIKSFQSVFKAASTSESLGQFNWYIQVILKYPVWPWPNWAN</sequence>
<evidence type="ECO:0000313" key="1">
    <source>
        <dbReference type="EMBL" id="MBW0460571.1"/>
    </source>
</evidence>
<dbReference type="Proteomes" id="UP000765509">
    <property type="component" value="Unassembled WGS sequence"/>
</dbReference>
<comment type="caution">
    <text evidence="1">The sequence shown here is derived from an EMBL/GenBank/DDBJ whole genome shotgun (WGS) entry which is preliminary data.</text>
</comment>
<name>A0A9Q3GBG7_9BASI</name>
<keyword evidence="2" id="KW-1185">Reference proteome</keyword>
<protein>
    <submittedName>
        <fullName evidence="1">Uncharacterized protein</fullName>
    </submittedName>
</protein>
<dbReference type="EMBL" id="AVOT02000030">
    <property type="protein sequence ID" value="MBW0460571.1"/>
    <property type="molecule type" value="Genomic_DNA"/>
</dbReference>
<evidence type="ECO:0000313" key="2">
    <source>
        <dbReference type="Proteomes" id="UP000765509"/>
    </source>
</evidence>
<organism evidence="1 2">
    <name type="scientific">Austropuccinia psidii MF-1</name>
    <dbReference type="NCBI Taxonomy" id="1389203"/>
    <lineage>
        <taxon>Eukaryota</taxon>
        <taxon>Fungi</taxon>
        <taxon>Dikarya</taxon>
        <taxon>Basidiomycota</taxon>
        <taxon>Pucciniomycotina</taxon>
        <taxon>Pucciniomycetes</taxon>
        <taxon>Pucciniales</taxon>
        <taxon>Sphaerophragmiaceae</taxon>
        <taxon>Austropuccinia</taxon>
    </lineage>
</organism>
<dbReference type="AlphaFoldDB" id="A0A9Q3GBG7"/>
<accession>A0A9Q3GBG7</accession>
<gene>
    <name evidence="1" type="ORF">O181_000286</name>
</gene>